<dbReference type="SUPFAM" id="SSF47686">
    <property type="entry name" value="Anaphylotoxins (complement system)"/>
    <property type="match status" value="1"/>
</dbReference>
<dbReference type="Gene3D" id="2.60.40.690">
    <property type="entry name" value="Alpha-macroglobulin, receptor-binding domain"/>
    <property type="match status" value="1"/>
</dbReference>
<dbReference type="PROSITE" id="PS01178">
    <property type="entry name" value="ANAPHYLATOXIN_2"/>
    <property type="match status" value="1"/>
</dbReference>
<evidence type="ECO:0000259" key="6">
    <source>
        <dbReference type="PROSITE" id="PS50189"/>
    </source>
</evidence>
<dbReference type="Pfam" id="PF17790">
    <property type="entry name" value="MG1"/>
    <property type="match status" value="1"/>
</dbReference>
<comment type="caution">
    <text evidence="7">The sequence shown here is derived from an EMBL/GenBank/DDBJ whole genome shotgun (WGS) entry which is preliminary data.</text>
</comment>
<dbReference type="Gene3D" id="2.60.40.1930">
    <property type="match status" value="2"/>
</dbReference>
<dbReference type="SMART" id="SM01359">
    <property type="entry name" value="A2M_N_2"/>
    <property type="match status" value="1"/>
</dbReference>
<feature type="domain" description="NTR" evidence="6">
    <location>
        <begin position="850"/>
        <end position="994"/>
    </location>
</feature>
<accession>A0A5A9PIY4</accession>
<dbReference type="Pfam" id="PF17789">
    <property type="entry name" value="MG4"/>
    <property type="match status" value="1"/>
</dbReference>
<dbReference type="GO" id="GO:0006954">
    <property type="term" value="P:inflammatory response"/>
    <property type="evidence" value="ECO:0007669"/>
    <property type="project" value="InterPro"/>
</dbReference>
<dbReference type="Pfam" id="PF01759">
    <property type="entry name" value="NTR"/>
    <property type="match status" value="1"/>
</dbReference>
<evidence type="ECO:0000313" key="7">
    <source>
        <dbReference type="EMBL" id="KAA0721778.1"/>
    </source>
</evidence>
<dbReference type="GO" id="GO:0006956">
    <property type="term" value="P:complement activation"/>
    <property type="evidence" value="ECO:0007669"/>
    <property type="project" value="InterPro"/>
</dbReference>
<protein>
    <submittedName>
        <fullName evidence="7">Complement C3</fullName>
    </submittedName>
</protein>
<dbReference type="InterPro" id="IPR001599">
    <property type="entry name" value="Macroglobln_a2"/>
</dbReference>
<dbReference type="Gene3D" id="2.20.210.20">
    <property type="match status" value="1"/>
</dbReference>
<dbReference type="FunFam" id="1.20.91.20:FF:000001">
    <property type="entry name" value="Complement C3"/>
    <property type="match status" value="1"/>
</dbReference>
<dbReference type="InterPro" id="IPR036595">
    <property type="entry name" value="A-macroglobulin_rcpt-bd_sf"/>
</dbReference>
<organism evidence="7 8">
    <name type="scientific">Triplophysa tibetana</name>
    <dbReference type="NCBI Taxonomy" id="1572043"/>
    <lineage>
        <taxon>Eukaryota</taxon>
        <taxon>Metazoa</taxon>
        <taxon>Chordata</taxon>
        <taxon>Craniata</taxon>
        <taxon>Vertebrata</taxon>
        <taxon>Euteleostomi</taxon>
        <taxon>Actinopterygii</taxon>
        <taxon>Neopterygii</taxon>
        <taxon>Teleostei</taxon>
        <taxon>Ostariophysi</taxon>
        <taxon>Cypriniformes</taxon>
        <taxon>Nemacheilidae</taxon>
        <taxon>Triplophysa</taxon>
    </lineage>
</organism>
<dbReference type="InterPro" id="IPR008993">
    <property type="entry name" value="TIMP-like_OB-fold"/>
</dbReference>
<dbReference type="Pfam" id="PF17791">
    <property type="entry name" value="MG3"/>
    <property type="match status" value="1"/>
</dbReference>
<sequence>MVKNFPSKSNDLLHKTVILTRENNFQVLTDIKVPIEENIFQRDVEKQFVYLQAQFPSKLLEKVVMVSFQSGYIFIQTDKPIYTPSSTVLPTIEATLSLSKSYFYVGEDRLTVKILAKYLFGQKVEGQAYVVFGIMDEERKLSIPDSLQRVPIDEGEGSATLTKEMILETFPNINQLVYVTNSDQTPAENVPVEVNPGGFRSQTKANGIAKIPVQVKGDSSTLDITVKTTDPKIEDKQQALKKMTAHAYKPKGNSKNCLHIGLDAAELEIDDQRKVSLIVPTGSTVKNHDFTYMIFSKGQIVRVGREKRQGGSLIVVPLTVTKDMVPSFRIVAYYHFGSDEVVSDSVWVDVKDTCMGTLKLQLKDKNYNQNYKSPNDRVNWQITGDPGAKVGLVVVDKAVHVLNKNRLTQSKIWDVIEKHDTGCTAGSGRDSMGVFYDAGLMFESSTAGGTDIRKMPDCPAAPQRRRRAGDLLQVTSTLSGKYPGHLKKCCVDGMRDNKLGYSCERRATYIEDGQECVQAFLHCCNEAKNSREKFGDAEMVLARSDEDDNYSADSDDIVTRSVFPESWFWDEVEVPQCGSKTCITPKKTMHLKDSITTWQILAISMSDTHGGVQHVQIRSDKPSDWIPDTPAKATIMVFQAIAEYRTQVRKSQDFRLDVELALAERINSMRWSFSQHNVHVTRSDKTDLNKDFNITAKGTGTAALSVLRLYYARPADNVNNCNQFDLTVKIAQDRKASYVGALESYTITLEFFYQGKTDATMSILDVGLLTGFIADERDLTELVLSKDRVIQKFEIDKKLSERGSLIIYLNKVSYKEIERIVFRMHKMNQIGLLQPAGVTFYQYYSPDTRCTKYYHPERQDGTLLRLCQGDVCQCAEVYKVKVERMNLSVHSDVYKMKVLIVLKEGTDAGVEGEERIFMNHPNCREELGLQKDKTYLIMGKFIDVPIIGNSRQYIMGEHTLIEYWPTREESQTPEYRKKYIGLSGLDRDLFKTGCTT</sequence>
<dbReference type="SMART" id="SM00104">
    <property type="entry name" value="ANATO"/>
    <property type="match status" value="1"/>
</dbReference>
<dbReference type="Gene3D" id="2.20.130.20">
    <property type="match status" value="1"/>
</dbReference>
<keyword evidence="8" id="KW-1185">Reference proteome</keyword>
<keyword evidence="3" id="KW-0732">Signal</keyword>
<dbReference type="InterPro" id="IPR040839">
    <property type="entry name" value="MG4"/>
</dbReference>
<dbReference type="InterPro" id="IPR018933">
    <property type="entry name" value="Netrin_module_non-TIMP"/>
</dbReference>
<evidence type="ECO:0000256" key="2">
    <source>
        <dbReference type="ARBA" id="ARBA00022525"/>
    </source>
</evidence>
<dbReference type="Pfam" id="PF21308">
    <property type="entry name" value="C3_CUB2"/>
    <property type="match status" value="1"/>
</dbReference>
<dbReference type="CDD" id="cd00017">
    <property type="entry name" value="ANATO"/>
    <property type="match status" value="1"/>
</dbReference>
<dbReference type="PANTHER" id="PTHR11412:SF81">
    <property type="entry name" value="COMPLEMENT C3"/>
    <property type="match status" value="1"/>
</dbReference>
<keyword evidence="4" id="KW-1015">Disulfide bond</keyword>
<evidence type="ECO:0000313" key="8">
    <source>
        <dbReference type="Proteomes" id="UP000324632"/>
    </source>
</evidence>
<dbReference type="InterPro" id="IPR000020">
    <property type="entry name" value="Anaphylatoxin/fibulin"/>
</dbReference>
<reference evidence="7 8" key="1">
    <citation type="journal article" date="2019" name="Mol. Ecol. Resour.">
        <title>Chromosome-level genome assembly of Triplophysa tibetana, a fish adapted to the harsh high-altitude environment of the Tibetan Plateau.</title>
        <authorList>
            <person name="Yang X."/>
            <person name="Liu H."/>
            <person name="Ma Z."/>
            <person name="Zou Y."/>
            <person name="Zou M."/>
            <person name="Mao Y."/>
            <person name="Li X."/>
            <person name="Wang H."/>
            <person name="Chen T."/>
            <person name="Wang W."/>
            <person name="Yang R."/>
        </authorList>
    </citation>
    <scope>NUCLEOTIDE SEQUENCE [LARGE SCALE GENOMIC DNA]</scope>
    <source>
        <strain evidence="7">TTIB1903HZAU</strain>
        <tissue evidence="7">Muscle</tissue>
    </source>
</reference>
<dbReference type="GO" id="GO:0005576">
    <property type="term" value="C:extracellular region"/>
    <property type="evidence" value="ECO:0007669"/>
    <property type="project" value="UniProtKB-SubCell"/>
</dbReference>
<dbReference type="Pfam" id="PF01821">
    <property type="entry name" value="ANATO"/>
    <property type="match status" value="1"/>
</dbReference>
<dbReference type="Gene3D" id="6.20.50.160">
    <property type="match status" value="1"/>
</dbReference>
<dbReference type="InterPro" id="IPR050473">
    <property type="entry name" value="A2M/Complement_sys"/>
</dbReference>
<dbReference type="InterPro" id="IPR009048">
    <property type="entry name" value="A-macroglobulin_rcpt-bd"/>
</dbReference>
<evidence type="ECO:0000256" key="1">
    <source>
        <dbReference type="ARBA" id="ARBA00004613"/>
    </source>
</evidence>
<dbReference type="SMART" id="SM01361">
    <property type="entry name" value="A2M_recep"/>
    <property type="match status" value="1"/>
</dbReference>
<dbReference type="InterPro" id="IPR041555">
    <property type="entry name" value="MG3"/>
</dbReference>
<dbReference type="Gene3D" id="2.40.50.120">
    <property type="match status" value="1"/>
</dbReference>
<dbReference type="InterPro" id="IPR011625">
    <property type="entry name" value="A2M_N_BRD"/>
</dbReference>
<dbReference type="Pfam" id="PF07703">
    <property type="entry name" value="A2M_BRD"/>
    <property type="match status" value="1"/>
</dbReference>
<comment type="subcellular location">
    <subcellularLocation>
        <location evidence="1">Secreted</location>
    </subcellularLocation>
</comment>
<evidence type="ECO:0000256" key="4">
    <source>
        <dbReference type="ARBA" id="ARBA00023157"/>
    </source>
</evidence>
<keyword evidence="2" id="KW-0964">Secreted</keyword>
<dbReference type="EMBL" id="SOYY01000004">
    <property type="protein sequence ID" value="KAA0721778.1"/>
    <property type="molecule type" value="Genomic_DNA"/>
</dbReference>
<dbReference type="Gene3D" id="1.20.91.20">
    <property type="entry name" value="Anaphylotoxins (complement system)"/>
    <property type="match status" value="1"/>
</dbReference>
<dbReference type="AlphaFoldDB" id="A0A5A9PIY4"/>
<dbReference type="PANTHER" id="PTHR11412">
    <property type="entry name" value="MACROGLOBULIN / COMPLEMENT"/>
    <property type="match status" value="1"/>
</dbReference>
<dbReference type="InterPro" id="IPR001840">
    <property type="entry name" value="Anaphylatoxn_comp_syst_dom"/>
</dbReference>
<dbReference type="InterPro" id="IPR048848">
    <property type="entry name" value="C3_CUB2"/>
</dbReference>
<dbReference type="InterPro" id="IPR018081">
    <property type="entry name" value="Anaphylatoxin_comp_syst"/>
</dbReference>
<evidence type="ECO:0000259" key="5">
    <source>
        <dbReference type="PROSITE" id="PS01178"/>
    </source>
</evidence>
<gene>
    <name evidence="7" type="ORF">E1301_Tti014249</name>
</gene>
<dbReference type="PRINTS" id="PR00004">
    <property type="entry name" value="ANAPHYLATOXN"/>
</dbReference>
<proteinExistence type="predicted"/>
<dbReference type="InterPro" id="IPR041425">
    <property type="entry name" value="C3/4/5_MG1"/>
</dbReference>
<dbReference type="InterPro" id="IPR001134">
    <property type="entry name" value="Netrin_domain"/>
</dbReference>
<dbReference type="SMART" id="SM00643">
    <property type="entry name" value="C345C"/>
    <property type="match status" value="1"/>
</dbReference>
<dbReference type="Proteomes" id="UP000324632">
    <property type="component" value="Chromosome 4"/>
</dbReference>
<dbReference type="SUPFAM" id="SSF49410">
    <property type="entry name" value="Alpha-macroglobulin receptor domain"/>
    <property type="match status" value="1"/>
</dbReference>
<dbReference type="Gene3D" id="1.20.50.70">
    <property type="match status" value="1"/>
</dbReference>
<dbReference type="PROSITE" id="PS50189">
    <property type="entry name" value="NTR"/>
    <property type="match status" value="1"/>
</dbReference>
<dbReference type="Gene3D" id="2.60.40.1940">
    <property type="match status" value="1"/>
</dbReference>
<feature type="domain" description="Anaphylatoxin-like" evidence="5">
    <location>
        <begin position="489"/>
        <end position="524"/>
    </location>
</feature>
<evidence type="ECO:0000256" key="3">
    <source>
        <dbReference type="ARBA" id="ARBA00022729"/>
    </source>
</evidence>
<dbReference type="SUPFAM" id="SSF50242">
    <property type="entry name" value="TIMP-like"/>
    <property type="match status" value="1"/>
</dbReference>
<dbReference type="Pfam" id="PF00207">
    <property type="entry name" value="A2M"/>
    <property type="match status" value="1"/>
</dbReference>
<dbReference type="GO" id="GO:0004866">
    <property type="term" value="F:endopeptidase inhibitor activity"/>
    <property type="evidence" value="ECO:0007669"/>
    <property type="project" value="InterPro"/>
</dbReference>
<name>A0A5A9PIY4_9TELE</name>
<dbReference type="PROSITE" id="PS01177">
    <property type="entry name" value="ANAPHYLATOXIN_1"/>
    <property type="match status" value="1"/>
</dbReference>
<dbReference type="Pfam" id="PF07677">
    <property type="entry name" value="A2M_recep"/>
    <property type="match status" value="1"/>
</dbReference>